<reference evidence="2 3" key="1">
    <citation type="submission" date="2019-05" db="EMBL/GenBank/DDBJ databases">
        <title>Another draft genome of Portunus trituberculatus and its Hox gene families provides insights of decapod evolution.</title>
        <authorList>
            <person name="Jeong J.-H."/>
            <person name="Song I."/>
            <person name="Kim S."/>
            <person name="Choi T."/>
            <person name="Kim D."/>
            <person name="Ryu S."/>
            <person name="Kim W."/>
        </authorList>
    </citation>
    <scope>NUCLEOTIDE SEQUENCE [LARGE SCALE GENOMIC DNA]</scope>
    <source>
        <tissue evidence="2">Muscle</tissue>
    </source>
</reference>
<sequence>MSATRMDRPDPPVLSTGKVSCTPEEGPLDWCKPFFCRGTVELGGDRFDVTVLRDTAAQQSVCRNVTGCPIKSSTVVECRGLNTMEPYPTTLVTLSCPLVTTAAQVAVAERLPIPGVDFILGDDLAGGRVWVYSPPAAPSVPPVIQAMTRSQAKRAKKKNVVVKFKLPLATIEEEASQSPEIVGAAVSPTRVNKGAGLDGDYEGMSGLFEEDPHESAPYGGGTHAELSPGLAAGCPGTQSWPQLGKLDHSDGATAEGSEVASFAGELDPPVSAECAGGEEPIAHLPGDCPLVDGPVSVADEGADGSLPPQPPAQGVDGLGLPLPPRSESLPTLHKLTPQELVLAQQEDEGLAPYYARVGKGSEEPDSQESFILCRDVLHRKWSDECGELCTQVVVPRQYWEGLILLAHEGPMAGHLGEKNSGPEWPLRRLKYLRAATSVRWWENPTNILSRLPCTPFPLLLLPLRGFL</sequence>
<feature type="region of interest" description="Disordered" evidence="1">
    <location>
        <begin position="210"/>
        <end position="260"/>
    </location>
</feature>
<accession>A0A5B7H9R1</accession>
<feature type="compositionally biased region" description="Basic and acidic residues" evidence="1">
    <location>
        <begin position="1"/>
        <end position="10"/>
    </location>
</feature>
<feature type="region of interest" description="Disordered" evidence="1">
    <location>
        <begin position="1"/>
        <end position="21"/>
    </location>
</feature>
<proteinExistence type="predicted"/>
<comment type="caution">
    <text evidence="2">The sequence shown here is derived from an EMBL/GenBank/DDBJ whole genome shotgun (WGS) entry which is preliminary data.</text>
</comment>
<evidence type="ECO:0000313" key="2">
    <source>
        <dbReference type="EMBL" id="MPC66549.1"/>
    </source>
</evidence>
<protein>
    <recommendedName>
        <fullName evidence="4">Integrase zinc-binding domain-containing protein</fullName>
    </recommendedName>
</protein>
<organism evidence="2 3">
    <name type="scientific">Portunus trituberculatus</name>
    <name type="common">Swimming crab</name>
    <name type="synonym">Neptunus trituberculatus</name>
    <dbReference type="NCBI Taxonomy" id="210409"/>
    <lineage>
        <taxon>Eukaryota</taxon>
        <taxon>Metazoa</taxon>
        <taxon>Ecdysozoa</taxon>
        <taxon>Arthropoda</taxon>
        <taxon>Crustacea</taxon>
        <taxon>Multicrustacea</taxon>
        <taxon>Malacostraca</taxon>
        <taxon>Eumalacostraca</taxon>
        <taxon>Eucarida</taxon>
        <taxon>Decapoda</taxon>
        <taxon>Pleocyemata</taxon>
        <taxon>Brachyura</taxon>
        <taxon>Eubrachyura</taxon>
        <taxon>Portunoidea</taxon>
        <taxon>Portunidae</taxon>
        <taxon>Portuninae</taxon>
        <taxon>Portunus</taxon>
    </lineage>
</organism>
<name>A0A5B7H9R1_PORTR</name>
<keyword evidence="3" id="KW-1185">Reference proteome</keyword>
<feature type="region of interest" description="Disordered" evidence="1">
    <location>
        <begin position="276"/>
        <end position="322"/>
    </location>
</feature>
<evidence type="ECO:0008006" key="4">
    <source>
        <dbReference type="Google" id="ProtNLM"/>
    </source>
</evidence>
<dbReference type="AlphaFoldDB" id="A0A5B7H9R1"/>
<evidence type="ECO:0000256" key="1">
    <source>
        <dbReference type="SAM" id="MobiDB-lite"/>
    </source>
</evidence>
<gene>
    <name evidence="2" type="ORF">E2C01_060698</name>
</gene>
<evidence type="ECO:0000313" key="3">
    <source>
        <dbReference type="Proteomes" id="UP000324222"/>
    </source>
</evidence>
<dbReference type="Proteomes" id="UP000324222">
    <property type="component" value="Unassembled WGS sequence"/>
</dbReference>
<dbReference type="EMBL" id="VSRR010024912">
    <property type="protein sequence ID" value="MPC66549.1"/>
    <property type="molecule type" value="Genomic_DNA"/>
</dbReference>